<dbReference type="InterPro" id="IPR005330">
    <property type="entry name" value="MHYT_dom"/>
</dbReference>
<feature type="transmembrane region" description="Helical" evidence="1">
    <location>
        <begin position="16"/>
        <end position="35"/>
    </location>
</feature>
<comment type="caution">
    <text evidence="1">Lacks conserved residue(s) required for the propagation of feature annotation.</text>
</comment>
<proteinExistence type="predicted"/>
<evidence type="ECO:0000313" key="3">
    <source>
        <dbReference type="EMBL" id="BAR57035.1"/>
    </source>
</evidence>
<reference evidence="3 4" key="1">
    <citation type="submission" date="2014-11" db="EMBL/GenBank/DDBJ databases">
        <title>Symbiosis island explosion on the genome of extra-slow-growing strains of soybean bradyrhizobia with massive insertion sequences.</title>
        <authorList>
            <person name="Iida T."/>
            <person name="Minamisawa K."/>
        </authorList>
    </citation>
    <scope>NUCLEOTIDE SEQUENCE [LARGE SCALE GENOMIC DNA]</scope>
    <source>
        <strain evidence="3 4">NK6</strain>
    </source>
</reference>
<protein>
    <recommendedName>
        <fullName evidence="2">MHYT domain-containing protein</fullName>
    </recommendedName>
</protein>
<keyword evidence="1" id="KW-0812">Transmembrane</keyword>
<dbReference type="PANTHER" id="PTHR35152:SF1">
    <property type="entry name" value="DOMAIN SIGNALLING PROTEIN, PUTATIVE (AFU_ORTHOLOGUE AFUA_5G11310)-RELATED"/>
    <property type="match status" value="1"/>
</dbReference>
<dbReference type="Pfam" id="PF03707">
    <property type="entry name" value="MHYT"/>
    <property type="match status" value="2"/>
</dbReference>
<gene>
    <name evidence="3" type="ORF">NK6_3861</name>
</gene>
<keyword evidence="1" id="KW-0472">Membrane</keyword>
<dbReference type="PANTHER" id="PTHR35152">
    <property type="entry name" value="DOMAIN SIGNALLING PROTEIN, PUTATIVE (AFU_ORTHOLOGUE AFUA_5G11310)-RELATED"/>
    <property type="match status" value="1"/>
</dbReference>
<dbReference type="EMBL" id="AP014685">
    <property type="protein sequence ID" value="BAR57035.1"/>
    <property type="molecule type" value="Genomic_DNA"/>
</dbReference>
<keyword evidence="1" id="KW-1133">Transmembrane helix</keyword>
<feature type="transmembrane region" description="Helical" evidence="1">
    <location>
        <begin position="112"/>
        <end position="134"/>
    </location>
</feature>
<accession>A0A0E3VU98</accession>
<feature type="transmembrane region" description="Helical" evidence="1">
    <location>
        <begin position="47"/>
        <end position="68"/>
    </location>
</feature>
<dbReference type="GO" id="GO:0016020">
    <property type="term" value="C:membrane"/>
    <property type="evidence" value="ECO:0007669"/>
    <property type="project" value="UniProtKB-UniRule"/>
</dbReference>
<feature type="domain" description="MHYT" evidence="2">
    <location>
        <begin position="12"/>
        <end position="147"/>
    </location>
</feature>
<feature type="transmembrane region" description="Helical" evidence="1">
    <location>
        <begin position="80"/>
        <end position="100"/>
    </location>
</feature>
<sequence length="147" mass="15435">MFRVFSCLTAEHDWRLVLLAGLVCFVASIVAVSIFHRAVASRAWARLIWVAIAGAAIGYGIWATHFVAMLAYEPGVPTNYGLVLTVLSLAAAMILTSGGFGVAVNNSGQWRAAAGGGIIGAGIASMHYIGMWALEVPGRVTWSPGLC</sequence>
<organism evidence="3 4">
    <name type="scientific">Bradyrhizobium diazoefficiens</name>
    <dbReference type="NCBI Taxonomy" id="1355477"/>
    <lineage>
        <taxon>Bacteria</taxon>
        <taxon>Pseudomonadati</taxon>
        <taxon>Pseudomonadota</taxon>
        <taxon>Alphaproteobacteria</taxon>
        <taxon>Hyphomicrobiales</taxon>
        <taxon>Nitrobacteraceae</taxon>
        <taxon>Bradyrhizobium</taxon>
    </lineage>
</organism>
<dbReference type="Proteomes" id="UP000063308">
    <property type="component" value="Chromosome"/>
</dbReference>
<evidence type="ECO:0000259" key="2">
    <source>
        <dbReference type="PROSITE" id="PS50924"/>
    </source>
</evidence>
<dbReference type="AlphaFoldDB" id="A0A0E3VU98"/>
<evidence type="ECO:0000256" key="1">
    <source>
        <dbReference type="PROSITE-ProRule" id="PRU00244"/>
    </source>
</evidence>
<dbReference type="PROSITE" id="PS50924">
    <property type="entry name" value="MHYT"/>
    <property type="match status" value="1"/>
</dbReference>
<name>A0A0E3VU98_9BRAD</name>
<evidence type="ECO:0000313" key="4">
    <source>
        <dbReference type="Proteomes" id="UP000063308"/>
    </source>
</evidence>